<proteinExistence type="predicted"/>
<evidence type="ECO:0000259" key="4">
    <source>
        <dbReference type="Pfam" id="PF13649"/>
    </source>
</evidence>
<dbReference type="Gene3D" id="3.40.50.150">
    <property type="entry name" value="Vaccinia Virus protein VP39"/>
    <property type="match status" value="1"/>
</dbReference>
<evidence type="ECO:0000313" key="5">
    <source>
        <dbReference type="EMBL" id="MDC0742940.1"/>
    </source>
</evidence>
<keyword evidence="6" id="KW-1185">Reference proteome</keyword>
<gene>
    <name evidence="5" type="ORF">POL67_16440</name>
</gene>
<name>A0ABT5EM68_9BACT</name>
<keyword evidence="1 5" id="KW-0489">Methyltransferase</keyword>
<organism evidence="5 6">
    <name type="scientific">Polyangium mundeleinium</name>
    <dbReference type="NCBI Taxonomy" id="2995306"/>
    <lineage>
        <taxon>Bacteria</taxon>
        <taxon>Pseudomonadati</taxon>
        <taxon>Myxococcota</taxon>
        <taxon>Polyangia</taxon>
        <taxon>Polyangiales</taxon>
        <taxon>Polyangiaceae</taxon>
        <taxon>Polyangium</taxon>
    </lineage>
</organism>
<dbReference type="PANTHER" id="PTHR43464:SF19">
    <property type="entry name" value="UBIQUINONE BIOSYNTHESIS O-METHYLTRANSFERASE, MITOCHONDRIAL"/>
    <property type="match status" value="1"/>
</dbReference>
<sequence>MREPAHRIYDELAWLWPLWGSPADYRVESELVARLIREHAPSAPRTLLEIGCGGGNNAFTLKGYFELSGIDISEPMLEHARRLNPECAFTLGDMRSFTLPRRFDAVFLGQSVVYMNTREDLRRAMERAFAHVEAGGVFVCFTEVYEENFIQNDTGISISSRAGSSTPEGADPRLDVVFIQNKFDPDPEDEQFSMALVMLIRRDGALTIEHDVHTLGVFPLDYWRVCMREAGFVLAAEVPLKGKRGALLFVCTKPAEGSGERGR</sequence>
<dbReference type="InterPro" id="IPR029063">
    <property type="entry name" value="SAM-dependent_MTases_sf"/>
</dbReference>
<keyword evidence="2" id="KW-0808">Transferase</keyword>
<dbReference type="Proteomes" id="UP001221411">
    <property type="component" value="Unassembled WGS sequence"/>
</dbReference>
<reference evidence="5 6" key="1">
    <citation type="submission" date="2022-11" db="EMBL/GenBank/DDBJ databases">
        <title>Minimal conservation of predation-associated metabolite biosynthetic gene clusters underscores biosynthetic potential of Myxococcota including descriptions for ten novel species: Archangium lansinium sp. nov., Myxococcus landrumus sp. nov., Nannocystis bai.</title>
        <authorList>
            <person name="Ahearne A."/>
            <person name="Stevens C."/>
            <person name="Dowd S."/>
        </authorList>
    </citation>
    <scope>NUCLEOTIDE SEQUENCE [LARGE SCALE GENOMIC DNA]</scope>
    <source>
        <strain evidence="5 6">RJM3</strain>
    </source>
</reference>
<dbReference type="EMBL" id="JAQNDO010000001">
    <property type="protein sequence ID" value="MDC0742940.1"/>
    <property type="molecule type" value="Genomic_DNA"/>
</dbReference>
<comment type="caution">
    <text evidence="5">The sequence shown here is derived from an EMBL/GenBank/DDBJ whole genome shotgun (WGS) entry which is preliminary data.</text>
</comment>
<evidence type="ECO:0000256" key="1">
    <source>
        <dbReference type="ARBA" id="ARBA00022603"/>
    </source>
</evidence>
<dbReference type="SUPFAM" id="SSF53335">
    <property type="entry name" value="S-adenosyl-L-methionine-dependent methyltransferases"/>
    <property type="match status" value="1"/>
</dbReference>
<feature type="domain" description="Methyltransferase" evidence="4">
    <location>
        <begin position="48"/>
        <end position="136"/>
    </location>
</feature>
<evidence type="ECO:0000256" key="3">
    <source>
        <dbReference type="ARBA" id="ARBA00022691"/>
    </source>
</evidence>
<evidence type="ECO:0000256" key="2">
    <source>
        <dbReference type="ARBA" id="ARBA00022679"/>
    </source>
</evidence>
<dbReference type="Gene3D" id="2.20.130.10">
    <property type="entry name" value="CAC2371-like domains"/>
    <property type="match status" value="1"/>
</dbReference>
<dbReference type="Pfam" id="PF13649">
    <property type="entry name" value="Methyltransf_25"/>
    <property type="match status" value="1"/>
</dbReference>
<dbReference type="PANTHER" id="PTHR43464">
    <property type="entry name" value="METHYLTRANSFERASE"/>
    <property type="match status" value="1"/>
</dbReference>
<accession>A0ABT5EM68</accession>
<dbReference type="CDD" id="cd02440">
    <property type="entry name" value="AdoMet_MTases"/>
    <property type="match status" value="1"/>
</dbReference>
<dbReference type="GO" id="GO:0032259">
    <property type="term" value="P:methylation"/>
    <property type="evidence" value="ECO:0007669"/>
    <property type="project" value="UniProtKB-KW"/>
</dbReference>
<protein>
    <submittedName>
        <fullName evidence="5">Methyltransferase domain-containing protein</fullName>
    </submittedName>
</protein>
<dbReference type="InterPro" id="IPR041698">
    <property type="entry name" value="Methyltransf_25"/>
</dbReference>
<dbReference type="RefSeq" id="WP_271918306.1">
    <property type="nucleotide sequence ID" value="NZ_JAQNDO010000001.1"/>
</dbReference>
<keyword evidence="3" id="KW-0949">S-adenosyl-L-methionine</keyword>
<evidence type="ECO:0000313" key="6">
    <source>
        <dbReference type="Proteomes" id="UP001221411"/>
    </source>
</evidence>
<dbReference type="GO" id="GO:0008168">
    <property type="term" value="F:methyltransferase activity"/>
    <property type="evidence" value="ECO:0007669"/>
    <property type="project" value="UniProtKB-KW"/>
</dbReference>